<dbReference type="InterPro" id="IPR010982">
    <property type="entry name" value="Lambda_DNA-bd_dom_sf"/>
</dbReference>
<gene>
    <name evidence="2" type="ORF">CSQ87_05985</name>
</gene>
<dbReference type="InterPro" id="IPR001387">
    <property type="entry name" value="Cro/C1-type_HTH"/>
</dbReference>
<dbReference type="Proteomes" id="UP000231451">
    <property type="component" value="Unassembled WGS sequence"/>
</dbReference>
<proteinExistence type="predicted"/>
<dbReference type="RefSeq" id="WP_100512970.1">
    <property type="nucleotide sequence ID" value="NZ_PEBK01000005.1"/>
</dbReference>
<dbReference type="GO" id="GO:0003677">
    <property type="term" value="F:DNA binding"/>
    <property type="evidence" value="ECO:0007669"/>
    <property type="project" value="InterPro"/>
</dbReference>
<protein>
    <submittedName>
        <fullName evidence="2">XRE family transcriptional regulator</fullName>
    </submittedName>
</protein>
<dbReference type="OrthoDB" id="3239879at2"/>
<feature type="domain" description="HTH cro/C1-type" evidence="1">
    <location>
        <begin position="3"/>
        <end position="60"/>
    </location>
</feature>
<accession>A0A2M9HE90</accession>
<dbReference type="Pfam" id="PF01381">
    <property type="entry name" value="HTH_3"/>
    <property type="match status" value="1"/>
</dbReference>
<dbReference type="EMBL" id="PEBK01000005">
    <property type="protein sequence ID" value="PJM75144.1"/>
    <property type="molecule type" value="Genomic_DNA"/>
</dbReference>
<evidence type="ECO:0000259" key="1">
    <source>
        <dbReference type="PROSITE" id="PS50943"/>
    </source>
</evidence>
<dbReference type="Gene3D" id="1.10.260.40">
    <property type="entry name" value="lambda repressor-like DNA-binding domains"/>
    <property type="match status" value="1"/>
</dbReference>
<sequence length="62" mass="6961">MGLREIRKRRGITQAMLAELSGIPRPNISDIETGKKPAEQLWLVTALKLADTLDCDPHELLH</sequence>
<name>A0A2M9HE90_9BIFI</name>
<dbReference type="PROSITE" id="PS50943">
    <property type="entry name" value="HTH_CROC1"/>
    <property type="match status" value="1"/>
</dbReference>
<comment type="caution">
    <text evidence="2">The sequence shown here is derived from an EMBL/GenBank/DDBJ whole genome shotgun (WGS) entry which is preliminary data.</text>
</comment>
<dbReference type="AlphaFoldDB" id="A0A2M9HE90"/>
<keyword evidence="3" id="KW-1185">Reference proteome</keyword>
<reference evidence="2 3" key="1">
    <citation type="submission" date="2017-10" db="EMBL/GenBank/DDBJ databases">
        <title>Draft genome sequences of strains TRE 1, TRE 9, TRE H and TRI 7, isolated from tamarins, belonging to four potential novel Bifidobacterium species.</title>
        <authorList>
            <person name="Mattarelli P."/>
            <person name="Modesto M."/>
            <person name="Puglisi E."/>
            <person name="Morelli L."/>
            <person name="Spezio C."/>
            <person name="Bonetti A."/>
            <person name="Sandri C."/>
        </authorList>
    </citation>
    <scope>NUCLEOTIDE SEQUENCE [LARGE SCALE GENOMIC DNA]</scope>
    <source>
        <strain evidence="3">TRI7</strain>
    </source>
</reference>
<dbReference type="SUPFAM" id="SSF47413">
    <property type="entry name" value="lambda repressor-like DNA-binding domains"/>
    <property type="match status" value="1"/>
</dbReference>
<dbReference type="CDD" id="cd00093">
    <property type="entry name" value="HTH_XRE"/>
    <property type="match status" value="1"/>
</dbReference>
<organism evidence="2 3">
    <name type="scientific">Bifidobacterium simiarum</name>
    <dbReference type="NCBI Taxonomy" id="2045441"/>
    <lineage>
        <taxon>Bacteria</taxon>
        <taxon>Bacillati</taxon>
        <taxon>Actinomycetota</taxon>
        <taxon>Actinomycetes</taxon>
        <taxon>Bifidobacteriales</taxon>
        <taxon>Bifidobacteriaceae</taxon>
        <taxon>Bifidobacterium</taxon>
    </lineage>
</organism>
<dbReference type="SMART" id="SM00530">
    <property type="entry name" value="HTH_XRE"/>
    <property type="match status" value="1"/>
</dbReference>
<evidence type="ECO:0000313" key="2">
    <source>
        <dbReference type="EMBL" id="PJM75144.1"/>
    </source>
</evidence>
<evidence type="ECO:0000313" key="3">
    <source>
        <dbReference type="Proteomes" id="UP000231451"/>
    </source>
</evidence>